<feature type="domain" description="BTB" evidence="1">
    <location>
        <begin position="32"/>
        <end position="102"/>
    </location>
</feature>
<dbReference type="PANTHER" id="PTHR47843">
    <property type="entry name" value="BTB DOMAIN-CONTAINING PROTEIN-RELATED"/>
    <property type="match status" value="1"/>
</dbReference>
<dbReference type="AlphaFoldDB" id="A0A7U2I379"/>
<dbReference type="PROSITE" id="PS50097">
    <property type="entry name" value="BTB"/>
    <property type="match status" value="1"/>
</dbReference>
<dbReference type="InterPro" id="IPR011333">
    <property type="entry name" value="SKP1/BTB/POZ_sf"/>
</dbReference>
<proteinExistence type="predicted"/>
<dbReference type="PANTHER" id="PTHR47843:SF2">
    <property type="entry name" value="BTB DOMAIN-CONTAINING PROTEIN"/>
    <property type="match status" value="1"/>
</dbReference>
<evidence type="ECO:0000313" key="2">
    <source>
        <dbReference type="EMBL" id="QRD01671.1"/>
    </source>
</evidence>
<evidence type="ECO:0000313" key="3">
    <source>
        <dbReference type="Proteomes" id="UP000663193"/>
    </source>
</evidence>
<sequence length="263" mass="29862">MVYMPTSPTSVAPEITMNDMCRPRKNVASYRGSVKVTVGDGDEQQTFDVHESLIMARSAFFKALSGNWTEAKSRHVNLPEDDPQTFENYVHHLYTNTLAVKPSPVPDQYVGREEKIELAKLYVFAEKIQDTDTKDAVVKAMAHSSQLSRYNGKTYGPNLGVISLIYAGTAPWSPMRKLLVDIYTYQANAAWLTRDEEESPSDFLRELALEPSLTILSRVGMYRHTRKSRRKKEPSCTRFRIAVENILRGGLQCGIIIRLAIWR</sequence>
<dbReference type="Pfam" id="PF00651">
    <property type="entry name" value="BTB"/>
    <property type="match status" value="1"/>
</dbReference>
<gene>
    <name evidence="2" type="ORF">JI435_145830</name>
</gene>
<name>A0A7U2I379_PHANO</name>
<dbReference type="VEuPathDB" id="FungiDB:JI435_145830"/>
<dbReference type="EMBL" id="CP069034">
    <property type="protein sequence ID" value="QRD01671.1"/>
    <property type="molecule type" value="Genomic_DNA"/>
</dbReference>
<protein>
    <recommendedName>
        <fullName evidence="1">BTB domain-containing protein</fullName>
    </recommendedName>
</protein>
<dbReference type="SMART" id="SM00225">
    <property type="entry name" value="BTB"/>
    <property type="match status" value="1"/>
</dbReference>
<dbReference type="InterPro" id="IPR000210">
    <property type="entry name" value="BTB/POZ_dom"/>
</dbReference>
<dbReference type="CDD" id="cd18186">
    <property type="entry name" value="BTB_POZ_ZBTB_KLHL-like"/>
    <property type="match status" value="1"/>
</dbReference>
<dbReference type="Proteomes" id="UP000663193">
    <property type="component" value="Chromosome 12"/>
</dbReference>
<keyword evidence="3" id="KW-1185">Reference proteome</keyword>
<dbReference type="Gene3D" id="3.30.710.10">
    <property type="entry name" value="Potassium Channel Kv1.1, Chain A"/>
    <property type="match status" value="1"/>
</dbReference>
<reference evidence="3" key="1">
    <citation type="journal article" date="2021" name="BMC Genomics">
        <title>Chromosome-level genome assembly and manually-curated proteome of model necrotroph Parastagonospora nodorum Sn15 reveals a genome-wide trove of candidate effector homologs, and redundancy of virulence-related functions within an accessory chromosome.</title>
        <authorList>
            <person name="Bertazzoni S."/>
            <person name="Jones D.A.B."/>
            <person name="Phan H.T."/>
            <person name="Tan K.-C."/>
            <person name="Hane J.K."/>
        </authorList>
    </citation>
    <scope>NUCLEOTIDE SEQUENCE [LARGE SCALE GENOMIC DNA]</scope>
    <source>
        <strain evidence="3">SN15 / ATCC MYA-4574 / FGSC 10173)</strain>
    </source>
</reference>
<organism evidence="2 3">
    <name type="scientific">Phaeosphaeria nodorum (strain SN15 / ATCC MYA-4574 / FGSC 10173)</name>
    <name type="common">Glume blotch fungus</name>
    <name type="synonym">Parastagonospora nodorum</name>
    <dbReference type="NCBI Taxonomy" id="321614"/>
    <lineage>
        <taxon>Eukaryota</taxon>
        <taxon>Fungi</taxon>
        <taxon>Dikarya</taxon>
        <taxon>Ascomycota</taxon>
        <taxon>Pezizomycotina</taxon>
        <taxon>Dothideomycetes</taxon>
        <taxon>Pleosporomycetidae</taxon>
        <taxon>Pleosporales</taxon>
        <taxon>Pleosporineae</taxon>
        <taxon>Phaeosphaeriaceae</taxon>
        <taxon>Parastagonospora</taxon>
    </lineage>
</organism>
<evidence type="ECO:0000259" key="1">
    <source>
        <dbReference type="PROSITE" id="PS50097"/>
    </source>
</evidence>
<accession>A0A7U2I379</accession>
<dbReference type="OrthoDB" id="1022638at2759"/>
<dbReference type="SUPFAM" id="SSF54695">
    <property type="entry name" value="POZ domain"/>
    <property type="match status" value="1"/>
</dbReference>